<evidence type="ECO:0000256" key="1">
    <source>
        <dbReference type="SAM" id="MobiDB-lite"/>
    </source>
</evidence>
<accession>B6WT99</accession>
<dbReference type="RefSeq" id="WP_006005912.1">
    <property type="nucleotide sequence ID" value="NZ_DS996355.1"/>
</dbReference>
<comment type="caution">
    <text evidence="2">The sequence shown here is derived from an EMBL/GenBank/DDBJ whole genome shotgun (WGS) entry which is preliminary data.</text>
</comment>
<reference evidence="2 3" key="1">
    <citation type="submission" date="2008-10" db="EMBL/GenBank/DDBJ databases">
        <title>Draft genome sequence of Desulvovibrio piger (ATCC 29098).</title>
        <authorList>
            <person name="Sudarsanam P."/>
            <person name="Ley R."/>
            <person name="Guruge J."/>
            <person name="Turnbaugh P.J."/>
            <person name="Mahowald M."/>
            <person name="Liep D."/>
            <person name="Gordon J."/>
        </authorList>
    </citation>
    <scope>NUCLEOTIDE SEQUENCE [LARGE SCALE GENOMIC DNA]</scope>
    <source>
        <strain evidence="2 3">ATCC 29098</strain>
    </source>
</reference>
<evidence type="ECO:0008006" key="4">
    <source>
        <dbReference type="Google" id="ProtNLM"/>
    </source>
</evidence>
<dbReference type="AlphaFoldDB" id="B6WT99"/>
<gene>
    <name evidence="2" type="ORF">DESPIG_01304</name>
</gene>
<evidence type="ECO:0000313" key="3">
    <source>
        <dbReference type="Proteomes" id="UP000003676"/>
    </source>
</evidence>
<dbReference type="HOGENOM" id="CLU_2301293_0_0_7"/>
<proteinExistence type="predicted"/>
<evidence type="ECO:0000313" key="2">
    <source>
        <dbReference type="EMBL" id="EEB33789.1"/>
    </source>
</evidence>
<feature type="region of interest" description="Disordered" evidence="1">
    <location>
        <begin position="70"/>
        <end position="100"/>
    </location>
</feature>
<name>B6WT99_9BACT</name>
<sequence>MTDTCTTRAIRCFSGHAVRRCLERGITALHVEQALEQGVLVAEGEGTGTWARGRLRVVVSRDGMVITAWRTPRRNPKRRIQKSQSRKRREKRRFHVREAR</sequence>
<organism evidence="2 3">
    <name type="scientific">Desulfovibrio piger ATCC 29098</name>
    <dbReference type="NCBI Taxonomy" id="411464"/>
    <lineage>
        <taxon>Bacteria</taxon>
        <taxon>Pseudomonadati</taxon>
        <taxon>Thermodesulfobacteriota</taxon>
        <taxon>Desulfovibrionia</taxon>
        <taxon>Desulfovibrionales</taxon>
        <taxon>Desulfovibrionaceae</taxon>
        <taxon>Desulfovibrio</taxon>
    </lineage>
</organism>
<feature type="compositionally biased region" description="Basic residues" evidence="1">
    <location>
        <begin position="71"/>
        <end position="100"/>
    </location>
</feature>
<protein>
    <recommendedName>
        <fullName evidence="4">DUF4258 domain-containing protein</fullName>
    </recommendedName>
</protein>
<reference evidence="2 3" key="2">
    <citation type="submission" date="2008-10" db="EMBL/GenBank/DDBJ databases">
        <authorList>
            <person name="Fulton L."/>
            <person name="Clifton S."/>
            <person name="Fulton B."/>
            <person name="Xu J."/>
            <person name="Minx P."/>
            <person name="Pepin K.H."/>
            <person name="Johnson M."/>
            <person name="Bhonagiri V."/>
            <person name="Nash W.E."/>
            <person name="Mardis E.R."/>
            <person name="Wilson R.K."/>
        </authorList>
    </citation>
    <scope>NUCLEOTIDE SEQUENCE [LARGE SCALE GENOMIC DNA]</scope>
    <source>
        <strain evidence="2 3">ATCC 29098</strain>
    </source>
</reference>
<dbReference type="EMBL" id="ABXU01000030">
    <property type="protein sequence ID" value="EEB33789.1"/>
    <property type="molecule type" value="Genomic_DNA"/>
</dbReference>
<dbReference type="Proteomes" id="UP000003676">
    <property type="component" value="Unassembled WGS sequence"/>
</dbReference>